<evidence type="ECO:0008006" key="3">
    <source>
        <dbReference type="Google" id="ProtNLM"/>
    </source>
</evidence>
<comment type="caution">
    <text evidence="1">The sequence shown here is derived from an EMBL/GenBank/DDBJ whole genome shotgun (WGS) entry which is preliminary data.</text>
</comment>
<sequence length="328" mass="34874">MKKQKNLLVTGISLAILSGCGGGSSDSDSLDDASATRLKGTAATGAAIANQPVIAKCADGTGFLSSVVTDTDGEWSGDIGENALPCALKVNSPLLNSDLYSFASSFGTVNITPLTNLVVARAAATSPEDWFSRTDISLSQSQLDAATSSLTSALYSSGFDLPSGNPVTTDFDIGDDWDEVLDDLLASIENSGSFDGYSTLLTNFLEGNNTLPVYVDSDIDYDDDYSDIIQDLDGYTAGYDLTISTYVDETASPVVSFIEKTMKPNSKSEFCVDDLYDDLKDSSGAYTWELVSCSFSGNSGEIRTKTVINVNGFNSTINQRTTYVYSKR</sequence>
<protein>
    <recommendedName>
        <fullName evidence="3">Lipoprotein</fullName>
    </recommendedName>
</protein>
<evidence type="ECO:0000313" key="1">
    <source>
        <dbReference type="EMBL" id="OOV85918.1"/>
    </source>
</evidence>
<dbReference type="Proteomes" id="UP000190064">
    <property type="component" value="Unassembled WGS sequence"/>
</dbReference>
<keyword evidence="2" id="KW-1185">Reference proteome</keyword>
<name>A0A1T1H7U9_OCELI</name>
<evidence type="ECO:0000313" key="2">
    <source>
        <dbReference type="Proteomes" id="UP000190064"/>
    </source>
</evidence>
<proteinExistence type="predicted"/>
<reference evidence="1" key="1">
    <citation type="submission" date="2017-02" db="EMBL/GenBank/DDBJ databases">
        <title>Draft Genome Sequence of the Salt Water Bacterium Oceanospirillum linum ATCC 11336.</title>
        <authorList>
            <person name="Trachtenberg A.M."/>
            <person name="Carney J.G."/>
            <person name="Linnane J.D."/>
            <person name="Rheaume B.A."/>
            <person name="Pitts N.L."/>
            <person name="Mykles D.L."/>
            <person name="Maclea K.S."/>
        </authorList>
    </citation>
    <scope>NUCLEOTIDE SEQUENCE [LARGE SCALE GENOMIC DNA]</scope>
    <source>
        <strain evidence="1">ATCC 11336</strain>
    </source>
</reference>
<dbReference type="PROSITE" id="PS51257">
    <property type="entry name" value="PROKAR_LIPOPROTEIN"/>
    <property type="match status" value="1"/>
</dbReference>
<dbReference type="STRING" id="966.BTA35_0216190"/>
<gene>
    <name evidence="1" type="ORF">BTA35_0216190</name>
</gene>
<organism evidence="1 2">
    <name type="scientific">Oceanospirillum linum</name>
    <dbReference type="NCBI Taxonomy" id="966"/>
    <lineage>
        <taxon>Bacteria</taxon>
        <taxon>Pseudomonadati</taxon>
        <taxon>Pseudomonadota</taxon>
        <taxon>Gammaproteobacteria</taxon>
        <taxon>Oceanospirillales</taxon>
        <taxon>Oceanospirillaceae</taxon>
        <taxon>Oceanospirillum</taxon>
    </lineage>
</organism>
<dbReference type="RefSeq" id="WP_078320856.1">
    <property type="nucleotide sequence ID" value="NZ_FXTS01000013.1"/>
</dbReference>
<accession>A0A1T1H7U9</accession>
<dbReference type="AlphaFoldDB" id="A0A1T1H7U9"/>
<dbReference type="EMBL" id="MTSD02000011">
    <property type="protein sequence ID" value="OOV85918.1"/>
    <property type="molecule type" value="Genomic_DNA"/>
</dbReference>